<dbReference type="GO" id="GO:0006508">
    <property type="term" value="P:proteolysis"/>
    <property type="evidence" value="ECO:0007669"/>
    <property type="project" value="UniProtKB-KW"/>
</dbReference>
<name>G5JGX9_9STAP</name>
<dbReference type="PATRIC" id="fig|911238.3.peg.590"/>
<dbReference type="GO" id="GO:0030145">
    <property type="term" value="F:manganese ion binding"/>
    <property type="evidence" value="ECO:0007669"/>
    <property type="project" value="InterPro"/>
</dbReference>
<dbReference type="AlphaFoldDB" id="G5JGX9"/>
<dbReference type="SUPFAM" id="SSF53187">
    <property type="entry name" value="Zn-dependent exopeptidases"/>
    <property type="match status" value="1"/>
</dbReference>
<organism evidence="11 12">
    <name type="scientific">Staphylococcus simiae CCM 7213 = CCUG 51256</name>
    <dbReference type="NCBI Taxonomy" id="911238"/>
    <lineage>
        <taxon>Bacteria</taxon>
        <taxon>Bacillati</taxon>
        <taxon>Bacillota</taxon>
        <taxon>Bacilli</taxon>
        <taxon>Bacillales</taxon>
        <taxon>Staphylococcaceae</taxon>
        <taxon>Staphylococcus</taxon>
    </lineage>
</organism>
<feature type="domain" description="Cytosol aminopeptidase" evidence="9">
    <location>
        <begin position="181"/>
        <end position="489"/>
    </location>
</feature>
<dbReference type="InterPro" id="IPR011356">
    <property type="entry name" value="Leucine_aapep/pepB"/>
</dbReference>
<reference evidence="11 12" key="1">
    <citation type="journal article" date="2012" name="BMC Genomics">
        <title>Comparative genomic analysis of the genus Staphylococcus including Staphylococcus aureus and its newly described sister species Staphylococcus simiae.</title>
        <authorList>
            <person name="Suzuki H."/>
            <person name="Lefebure T."/>
            <person name="Pavinski Bitar P."/>
            <person name="Stanhope M.J."/>
        </authorList>
    </citation>
    <scope>NUCLEOTIDE SEQUENCE [LARGE SCALE GENOMIC DNA]</scope>
    <source>
        <strain evidence="11 12">CCM 7213</strain>
    </source>
</reference>
<feature type="domain" description="Peptidase M17 leucyl aminopeptidase N-terminal" evidence="10">
    <location>
        <begin position="37"/>
        <end position="149"/>
    </location>
</feature>
<evidence type="ECO:0000256" key="4">
    <source>
        <dbReference type="ARBA" id="ARBA00022801"/>
    </source>
</evidence>
<dbReference type="PANTHER" id="PTHR11963:SF23">
    <property type="entry name" value="CYTOSOL AMINOPEPTIDASE"/>
    <property type="match status" value="1"/>
</dbReference>
<dbReference type="PANTHER" id="PTHR11963">
    <property type="entry name" value="LEUCINE AMINOPEPTIDASE-RELATED"/>
    <property type="match status" value="1"/>
</dbReference>
<dbReference type="SUPFAM" id="SSF52949">
    <property type="entry name" value="Macro domain-like"/>
    <property type="match status" value="1"/>
</dbReference>
<dbReference type="InterPro" id="IPR043472">
    <property type="entry name" value="Macro_dom-like"/>
</dbReference>
<dbReference type="PRINTS" id="PR00481">
    <property type="entry name" value="LAMNOPPTDASE"/>
</dbReference>
<evidence type="ECO:0000313" key="11">
    <source>
        <dbReference type="EMBL" id="EHJ08555.1"/>
    </source>
</evidence>
<dbReference type="Proteomes" id="UP000005413">
    <property type="component" value="Unassembled WGS sequence"/>
</dbReference>
<dbReference type="GO" id="GO:0070006">
    <property type="term" value="F:metalloaminopeptidase activity"/>
    <property type="evidence" value="ECO:0007669"/>
    <property type="project" value="InterPro"/>
</dbReference>
<keyword evidence="12" id="KW-1185">Reference proteome</keyword>
<evidence type="ECO:0000259" key="10">
    <source>
        <dbReference type="Pfam" id="PF02789"/>
    </source>
</evidence>
<keyword evidence="4" id="KW-0378">Hydrolase</keyword>
<evidence type="ECO:0000256" key="5">
    <source>
        <dbReference type="ARBA" id="ARBA00033172"/>
    </source>
</evidence>
<sequence>MAINFKINATNTQANKIDTIIIGVPDHFNQTGSIIFENEDLTATLEIFKHQHIIGSTLGKIYSTALMIDGHYKRLVTIGLGNLKKLQYADMLNIWGTLFQYMKDEHIVNSYLMLDSLITKYSKNNDMLFSCALQSVRSIYQFDDYASNKRAPFNLDIYLQSNEAIDTTIIHNGQIIGQAINLVRDISQIPSNILTPQYVAHDIQQRFENSAVTVDVKSGNDIVAEGFGLIQAVGQGSSNHPSLITLTYNGANKSQPVIALVGKGLTYQVNNAFNSNNHSKQLISTNMNEAATIVAIVEAVNKLKLPINIVAIIACADNRQNMIKLNDIYTGISGESIEIVNNDDIGTLLLADAVQYANQFQPQLIIDIAILSQEIISTLGSNKAAVFQQRCEDILRHIREVAELHDEMIYELPLTKIERQLILQSNIADLINDTNQYQQGKTLFDASFICHFAGNTPYIHFDITGPAIDNVDTYNGPQGASGFLVTTLIQWLLTLK</sequence>
<evidence type="ECO:0000256" key="8">
    <source>
        <dbReference type="ARBA" id="ARBA00050061"/>
    </source>
</evidence>
<dbReference type="InterPro" id="IPR000819">
    <property type="entry name" value="Peptidase_M17_C"/>
</dbReference>
<comment type="caution">
    <text evidence="11">The sequence shown here is derived from an EMBL/GenBank/DDBJ whole genome shotgun (WGS) entry which is preliminary data.</text>
</comment>
<gene>
    <name evidence="11" type="ORF">SS7213T_03530</name>
</gene>
<evidence type="ECO:0000256" key="1">
    <source>
        <dbReference type="ARBA" id="ARBA00009528"/>
    </source>
</evidence>
<proteinExistence type="inferred from homology"/>
<evidence type="ECO:0000313" key="12">
    <source>
        <dbReference type="Proteomes" id="UP000005413"/>
    </source>
</evidence>
<dbReference type="Gene3D" id="3.40.630.10">
    <property type="entry name" value="Zn peptidases"/>
    <property type="match status" value="1"/>
</dbReference>
<dbReference type="InterPro" id="IPR008283">
    <property type="entry name" value="Peptidase_M17_N"/>
</dbReference>
<evidence type="ECO:0000259" key="9">
    <source>
        <dbReference type="Pfam" id="PF00883"/>
    </source>
</evidence>
<evidence type="ECO:0000256" key="6">
    <source>
        <dbReference type="ARBA" id="ARBA00049972"/>
    </source>
</evidence>
<keyword evidence="2 11" id="KW-0031">Aminopeptidase</keyword>
<evidence type="ECO:0000256" key="3">
    <source>
        <dbReference type="ARBA" id="ARBA00022670"/>
    </source>
</evidence>
<dbReference type="Gene3D" id="3.40.220.10">
    <property type="entry name" value="Leucine Aminopeptidase, subunit E, domain 1"/>
    <property type="match status" value="1"/>
</dbReference>
<dbReference type="GO" id="GO:0005737">
    <property type="term" value="C:cytoplasm"/>
    <property type="evidence" value="ECO:0007669"/>
    <property type="project" value="InterPro"/>
</dbReference>
<comment type="similarity">
    <text evidence="1">Belongs to the peptidase M17 family.</text>
</comment>
<accession>G5JGX9</accession>
<keyword evidence="3" id="KW-0645">Protease</keyword>
<dbReference type="EMBL" id="AEUN01000241">
    <property type="protein sequence ID" value="EHJ08555.1"/>
    <property type="molecule type" value="Genomic_DNA"/>
</dbReference>
<evidence type="ECO:0000256" key="7">
    <source>
        <dbReference type="ARBA" id="ARBA00050021"/>
    </source>
</evidence>
<dbReference type="Pfam" id="PF02789">
    <property type="entry name" value="Peptidase_M17_N"/>
    <property type="match status" value="1"/>
</dbReference>
<dbReference type="Pfam" id="PF00883">
    <property type="entry name" value="Peptidase_M17"/>
    <property type="match status" value="1"/>
</dbReference>
<evidence type="ECO:0000256" key="2">
    <source>
        <dbReference type="ARBA" id="ARBA00022438"/>
    </source>
</evidence>
<comment type="function">
    <text evidence="6">Presumably involved in the processing and regular turnover of intracellular proteins. Catalyzes the removal of unsubstituted N-terminal amino acids from various peptides.</text>
</comment>
<protein>
    <recommendedName>
        <fullName evidence="7">Probable cytosol aminopeptidase</fullName>
    </recommendedName>
    <alternativeName>
        <fullName evidence="8">Leucine aminopeptidase</fullName>
    </alternativeName>
    <alternativeName>
        <fullName evidence="5">Leucyl aminopeptidase</fullName>
    </alternativeName>
</protein>